<dbReference type="GO" id="GO:0015081">
    <property type="term" value="F:sodium ion transmembrane transporter activity"/>
    <property type="evidence" value="ECO:0007669"/>
    <property type="project" value="InterPro"/>
</dbReference>
<evidence type="ECO:0000256" key="1">
    <source>
        <dbReference type="ARBA" id="ARBA00004236"/>
    </source>
</evidence>
<reference evidence="7" key="1">
    <citation type="submission" date="2019-08" db="EMBL/GenBank/DDBJ databases">
        <authorList>
            <person name="Kucharzyk K."/>
            <person name="Murdoch R.W."/>
            <person name="Higgins S."/>
            <person name="Loffler F."/>
        </authorList>
    </citation>
    <scope>NUCLEOTIDE SEQUENCE</scope>
</reference>
<accession>A0A645GTB7</accession>
<keyword evidence="4 6" id="KW-1133">Transmembrane helix</keyword>
<dbReference type="InterPro" id="IPR005899">
    <property type="entry name" value="Na_pump_deCOase"/>
</dbReference>
<evidence type="ECO:0000256" key="3">
    <source>
        <dbReference type="ARBA" id="ARBA00022692"/>
    </source>
</evidence>
<proteinExistence type="predicted"/>
<name>A0A645GTB7_9ZZZZ</name>
<keyword evidence="2" id="KW-1003">Cell membrane</keyword>
<evidence type="ECO:0000256" key="4">
    <source>
        <dbReference type="ARBA" id="ARBA00022989"/>
    </source>
</evidence>
<protein>
    <recommendedName>
        <fullName evidence="8">Oxaloacetate decarboxylase gamma chain</fullName>
    </recommendedName>
</protein>
<dbReference type="AlphaFoldDB" id="A0A645GTB7"/>
<evidence type="ECO:0008006" key="8">
    <source>
        <dbReference type="Google" id="ProtNLM"/>
    </source>
</evidence>
<comment type="subcellular location">
    <subcellularLocation>
        <location evidence="1">Cell membrane</location>
    </subcellularLocation>
</comment>
<keyword evidence="3 6" id="KW-0812">Transmembrane</keyword>
<dbReference type="GO" id="GO:0036376">
    <property type="term" value="P:sodium ion export across plasma membrane"/>
    <property type="evidence" value="ECO:0007669"/>
    <property type="project" value="InterPro"/>
</dbReference>
<dbReference type="GO" id="GO:0005886">
    <property type="term" value="C:plasma membrane"/>
    <property type="evidence" value="ECO:0007669"/>
    <property type="project" value="UniProtKB-SubCell"/>
</dbReference>
<dbReference type="Pfam" id="PF04277">
    <property type="entry name" value="OAD_gamma"/>
    <property type="match status" value="1"/>
</dbReference>
<feature type="transmembrane region" description="Helical" evidence="6">
    <location>
        <begin position="6"/>
        <end position="27"/>
    </location>
</feature>
<organism evidence="7">
    <name type="scientific">bioreactor metagenome</name>
    <dbReference type="NCBI Taxonomy" id="1076179"/>
    <lineage>
        <taxon>unclassified sequences</taxon>
        <taxon>metagenomes</taxon>
        <taxon>ecological metagenomes</taxon>
    </lineage>
</organism>
<evidence type="ECO:0000256" key="6">
    <source>
        <dbReference type="SAM" id="Phobius"/>
    </source>
</evidence>
<dbReference type="NCBIfam" id="TIGR01195">
    <property type="entry name" value="oadG_fam"/>
    <property type="match status" value="1"/>
</dbReference>
<evidence type="ECO:0000313" key="7">
    <source>
        <dbReference type="EMBL" id="MPN30098.1"/>
    </source>
</evidence>
<evidence type="ECO:0000256" key="5">
    <source>
        <dbReference type="ARBA" id="ARBA00023136"/>
    </source>
</evidence>
<keyword evidence="5 6" id="KW-0472">Membrane</keyword>
<evidence type="ECO:0000256" key="2">
    <source>
        <dbReference type="ARBA" id="ARBA00022475"/>
    </source>
</evidence>
<dbReference type="EMBL" id="VSSQ01081090">
    <property type="protein sequence ID" value="MPN30098.1"/>
    <property type="molecule type" value="Genomic_DNA"/>
</dbReference>
<comment type="caution">
    <text evidence="7">The sequence shown here is derived from an EMBL/GenBank/DDBJ whole genome shotgun (WGS) entry which is preliminary data.</text>
</comment>
<gene>
    <name evidence="7" type="ORF">SDC9_177555</name>
</gene>
<sequence length="119" mass="12202">MEPSILTVVVTGLVLVFCILILLYFIISVQGRIFQSIENKKQASTGKANVSPVKASPAPAAPAPVPVVEAGIPGEVVAAISAAVTAVAEGPVAVRSITRAGGRKNGWGLAAVYSYTQPF</sequence>